<evidence type="ECO:0000256" key="7">
    <source>
        <dbReference type="ARBA" id="ARBA00019357"/>
    </source>
</evidence>
<name>A0ABV5ZKD9_9BACT</name>
<dbReference type="InterPro" id="IPR036615">
    <property type="entry name" value="Mur_ligase_C_dom_sf"/>
</dbReference>
<dbReference type="SUPFAM" id="SSF53623">
    <property type="entry name" value="MurD-like peptide ligases, catalytic domain"/>
    <property type="match status" value="1"/>
</dbReference>
<dbReference type="SUPFAM" id="SSF53244">
    <property type="entry name" value="MurD-like peptide ligases, peptide-binding domain"/>
    <property type="match status" value="1"/>
</dbReference>
<comment type="pathway">
    <text evidence="2">Cofactor biosynthesis; tetrahydrofolate biosynthesis; 7,8-dihydrofolate from 2-amino-4-hydroxy-6-hydroxymethyl-7,8-dihydropteridine diphosphate and 4-aminobenzoate: step 2/2.</text>
</comment>
<evidence type="ECO:0000256" key="17">
    <source>
        <dbReference type="ARBA" id="ARBA00047493"/>
    </source>
</evidence>
<keyword evidence="13" id="KW-0289">Folate biosynthesis</keyword>
<dbReference type="EMBL" id="JBHLZF010000001">
    <property type="protein sequence ID" value="MFB9896644.1"/>
    <property type="molecule type" value="Genomic_DNA"/>
</dbReference>
<dbReference type="PIRSF" id="PIRSF001563">
    <property type="entry name" value="Folylpolyglu_synth"/>
    <property type="match status" value="1"/>
</dbReference>
<dbReference type="EC" id="6.3.2.12" evidence="5"/>
<sequence>MNYPETVAYLFSSTPVFEHVGATAYKEGLGNTLALDSHFGHPHHAYPTIHVAGTNGKGSCSHALAAILQQAGYRVGLYTSPHLVDFRERIRVNGEPISEERVVTFVERERGFFEPLHPSFFELTTALAFLWFKEQKVDVAVIEVGLGGRLDCTNVITPLLSVITNISLDHTQFLGDTLAKIAGEKAGIIKHGVPVVVGEAVPETRPVFERAAAGRQAPVVFAQNNPEVTASTAVATGGRDYQTRSYGPLHGELGGDCQTLNTNTVLTAVSVLRRLEDRTGLHVSAADVRRALPRMASLTGLMGRWQQLHEAPRVVCDTGHNVGGWQLLAPQIAAQPCRQLRIVFGMVDDKDIDAVMRLLPRNAVYYWTQAANHRAIPAPRVQALGSAHGLRGRQYPTVAAALRAAMADAAPDDFVFIGGSSYVVADLLTLNYF</sequence>
<evidence type="ECO:0000256" key="2">
    <source>
        <dbReference type="ARBA" id="ARBA00004799"/>
    </source>
</evidence>
<dbReference type="Pfam" id="PF02875">
    <property type="entry name" value="Mur_ligase_C"/>
    <property type="match status" value="1"/>
</dbReference>
<evidence type="ECO:0000256" key="18">
    <source>
        <dbReference type="ARBA" id="ARBA00047808"/>
    </source>
</evidence>
<proteinExistence type="inferred from homology"/>
<comment type="similarity">
    <text evidence="4 21">Belongs to the folylpolyglutamate synthase family.</text>
</comment>
<evidence type="ECO:0000256" key="14">
    <source>
        <dbReference type="ARBA" id="ARBA00030048"/>
    </source>
</evidence>
<keyword evidence="11 21" id="KW-0067">ATP-binding</keyword>
<keyword evidence="25" id="KW-1185">Reference proteome</keyword>
<evidence type="ECO:0000256" key="15">
    <source>
        <dbReference type="ARBA" id="ARBA00030592"/>
    </source>
</evidence>
<dbReference type="InterPro" id="IPR001645">
    <property type="entry name" value="Folylpolyglutamate_synth"/>
</dbReference>
<evidence type="ECO:0000256" key="9">
    <source>
        <dbReference type="ARBA" id="ARBA00022723"/>
    </source>
</evidence>
<dbReference type="Proteomes" id="UP001589688">
    <property type="component" value="Unassembled WGS sequence"/>
</dbReference>
<dbReference type="GO" id="GO:0016874">
    <property type="term" value="F:ligase activity"/>
    <property type="evidence" value="ECO:0007669"/>
    <property type="project" value="UniProtKB-KW"/>
</dbReference>
<reference evidence="24 25" key="1">
    <citation type="submission" date="2024-09" db="EMBL/GenBank/DDBJ databases">
        <authorList>
            <person name="Sun Q."/>
            <person name="Mori K."/>
        </authorList>
    </citation>
    <scope>NUCLEOTIDE SEQUENCE [LARGE SCALE GENOMIC DNA]</scope>
    <source>
        <strain evidence="24 25">ATCC 51272</strain>
    </source>
</reference>
<dbReference type="PROSITE" id="PS01012">
    <property type="entry name" value="FOLYLPOLYGLU_SYNT_2"/>
    <property type="match status" value="1"/>
</dbReference>
<comment type="pathway">
    <text evidence="3">Cofactor biosynthesis; tetrahydrofolylpolyglutamate biosynthesis.</text>
</comment>
<evidence type="ECO:0000256" key="10">
    <source>
        <dbReference type="ARBA" id="ARBA00022741"/>
    </source>
</evidence>
<evidence type="ECO:0000256" key="19">
    <source>
        <dbReference type="ARBA" id="ARBA00049035"/>
    </source>
</evidence>
<keyword evidence="8 21" id="KW-0436">Ligase</keyword>
<comment type="function">
    <text evidence="1">Functions in two distinct reactions of the de novo folate biosynthetic pathway. Catalyzes the addition of a glutamate residue to dihydropteroate (7,8-dihydropteroate or H2Pte) to form dihydrofolate (7,8-dihydrofolate monoglutamate or H2Pte-Glu). Also catalyzes successive additions of L-glutamate to tetrahydrofolate or 10-formyltetrahydrofolate or 5,10-methylenetetrahydrofolate, leading to folylpolyglutamate derivatives.</text>
</comment>
<accession>A0ABV5ZKD9</accession>
<evidence type="ECO:0000256" key="5">
    <source>
        <dbReference type="ARBA" id="ARBA00013023"/>
    </source>
</evidence>
<evidence type="ECO:0000256" key="11">
    <source>
        <dbReference type="ARBA" id="ARBA00022840"/>
    </source>
</evidence>
<feature type="domain" description="Mur ligase C-terminal" evidence="22">
    <location>
        <begin position="303"/>
        <end position="420"/>
    </location>
</feature>
<protein>
    <recommendedName>
        <fullName evidence="7">Dihydrofolate synthase/folylpolyglutamate synthase</fullName>
        <ecNumber evidence="5">6.3.2.12</ecNumber>
        <ecNumber evidence="6">6.3.2.17</ecNumber>
    </recommendedName>
    <alternativeName>
        <fullName evidence="16">Folylpoly-gamma-glutamate synthetase-dihydrofolate synthetase</fullName>
    </alternativeName>
    <alternativeName>
        <fullName evidence="14">Folylpolyglutamate synthetase</fullName>
    </alternativeName>
    <alternativeName>
        <fullName evidence="15">Tetrahydrofolylpolyglutamate synthase</fullName>
    </alternativeName>
</protein>
<feature type="domain" description="Mur ligase central" evidence="23">
    <location>
        <begin position="51"/>
        <end position="191"/>
    </location>
</feature>
<evidence type="ECO:0000256" key="3">
    <source>
        <dbReference type="ARBA" id="ARBA00005150"/>
    </source>
</evidence>
<dbReference type="Pfam" id="PF08245">
    <property type="entry name" value="Mur_ligase_M"/>
    <property type="match status" value="1"/>
</dbReference>
<evidence type="ECO:0000256" key="16">
    <source>
        <dbReference type="ARBA" id="ARBA00032510"/>
    </source>
</evidence>
<comment type="catalytic activity">
    <reaction evidence="19">
        <text>(6R)-5,10-methylenetetrahydrofolyl-(gamma-L-Glu)(n) + L-glutamate + ATP = (6R)-5,10-methylenetetrahydrofolyl-(gamma-L-Glu)(n+1) + ADP + phosphate + H(+)</text>
        <dbReference type="Rhea" id="RHEA:51912"/>
        <dbReference type="Rhea" id="RHEA-COMP:13257"/>
        <dbReference type="Rhea" id="RHEA-COMP:13258"/>
        <dbReference type="ChEBI" id="CHEBI:15378"/>
        <dbReference type="ChEBI" id="CHEBI:29985"/>
        <dbReference type="ChEBI" id="CHEBI:30616"/>
        <dbReference type="ChEBI" id="CHEBI:43474"/>
        <dbReference type="ChEBI" id="CHEBI:136572"/>
        <dbReference type="ChEBI" id="CHEBI:456216"/>
        <dbReference type="EC" id="6.3.2.17"/>
    </reaction>
</comment>
<keyword evidence="9" id="KW-0479">Metal-binding</keyword>
<dbReference type="Gene3D" id="3.90.190.20">
    <property type="entry name" value="Mur ligase, C-terminal domain"/>
    <property type="match status" value="1"/>
</dbReference>
<evidence type="ECO:0000256" key="13">
    <source>
        <dbReference type="ARBA" id="ARBA00022909"/>
    </source>
</evidence>
<evidence type="ECO:0000259" key="22">
    <source>
        <dbReference type="Pfam" id="PF02875"/>
    </source>
</evidence>
<comment type="caution">
    <text evidence="24">The sequence shown here is derived from an EMBL/GenBank/DDBJ whole genome shotgun (WGS) entry which is preliminary data.</text>
</comment>
<dbReference type="InterPro" id="IPR036565">
    <property type="entry name" value="Mur-like_cat_sf"/>
</dbReference>
<dbReference type="EC" id="6.3.2.17" evidence="6"/>
<dbReference type="PANTHER" id="PTHR11136">
    <property type="entry name" value="FOLYLPOLYGLUTAMATE SYNTHASE-RELATED"/>
    <property type="match status" value="1"/>
</dbReference>
<dbReference type="Gene3D" id="3.40.1190.10">
    <property type="entry name" value="Mur-like, catalytic domain"/>
    <property type="match status" value="1"/>
</dbReference>
<comment type="catalytic activity">
    <reaction evidence="17">
        <text>(6S)-5,6,7,8-tetrahydrofolyl-(gamma-L-Glu)(n) + L-glutamate + ATP = (6S)-5,6,7,8-tetrahydrofolyl-(gamma-L-Glu)(n+1) + ADP + phosphate + H(+)</text>
        <dbReference type="Rhea" id="RHEA:10580"/>
        <dbReference type="Rhea" id="RHEA-COMP:14738"/>
        <dbReference type="Rhea" id="RHEA-COMP:14740"/>
        <dbReference type="ChEBI" id="CHEBI:15378"/>
        <dbReference type="ChEBI" id="CHEBI:29985"/>
        <dbReference type="ChEBI" id="CHEBI:30616"/>
        <dbReference type="ChEBI" id="CHEBI:43474"/>
        <dbReference type="ChEBI" id="CHEBI:141005"/>
        <dbReference type="ChEBI" id="CHEBI:456216"/>
        <dbReference type="EC" id="6.3.2.17"/>
    </reaction>
</comment>
<dbReference type="NCBIfam" id="TIGR01499">
    <property type="entry name" value="folC"/>
    <property type="match status" value="1"/>
</dbReference>
<gene>
    <name evidence="24" type="ORF">ACFFK8_02090</name>
</gene>
<evidence type="ECO:0000256" key="1">
    <source>
        <dbReference type="ARBA" id="ARBA00002714"/>
    </source>
</evidence>
<keyword evidence="10 21" id="KW-0547">Nucleotide-binding</keyword>
<evidence type="ECO:0000313" key="25">
    <source>
        <dbReference type="Proteomes" id="UP001589688"/>
    </source>
</evidence>
<organism evidence="24 25">
    <name type="scientific">Hallella seregens ATCC 51272</name>
    <dbReference type="NCBI Taxonomy" id="1336250"/>
    <lineage>
        <taxon>Bacteria</taxon>
        <taxon>Pseudomonadati</taxon>
        <taxon>Bacteroidota</taxon>
        <taxon>Bacteroidia</taxon>
        <taxon>Bacteroidales</taxon>
        <taxon>Prevotellaceae</taxon>
        <taxon>Hallella</taxon>
    </lineage>
</organism>
<dbReference type="RefSeq" id="WP_027952495.1">
    <property type="nucleotide sequence ID" value="NZ_JADU01000020.1"/>
</dbReference>
<evidence type="ECO:0000256" key="21">
    <source>
        <dbReference type="PIRNR" id="PIRNR001563"/>
    </source>
</evidence>
<dbReference type="InterPro" id="IPR018109">
    <property type="entry name" value="Folylpolyglutamate_synth_CS"/>
</dbReference>
<dbReference type="InterPro" id="IPR004101">
    <property type="entry name" value="Mur_ligase_C"/>
</dbReference>
<dbReference type="PANTHER" id="PTHR11136:SF0">
    <property type="entry name" value="DIHYDROFOLATE SYNTHETASE-RELATED"/>
    <property type="match status" value="1"/>
</dbReference>
<evidence type="ECO:0000313" key="24">
    <source>
        <dbReference type="EMBL" id="MFB9896644.1"/>
    </source>
</evidence>
<comment type="catalytic activity">
    <reaction evidence="20">
        <text>7,8-dihydropteroate + L-glutamate + ATP = 7,8-dihydrofolate + ADP + phosphate + H(+)</text>
        <dbReference type="Rhea" id="RHEA:23584"/>
        <dbReference type="ChEBI" id="CHEBI:15378"/>
        <dbReference type="ChEBI" id="CHEBI:17839"/>
        <dbReference type="ChEBI" id="CHEBI:29985"/>
        <dbReference type="ChEBI" id="CHEBI:30616"/>
        <dbReference type="ChEBI" id="CHEBI:43474"/>
        <dbReference type="ChEBI" id="CHEBI:57451"/>
        <dbReference type="ChEBI" id="CHEBI:456216"/>
        <dbReference type="EC" id="6.3.2.12"/>
    </reaction>
</comment>
<evidence type="ECO:0000256" key="4">
    <source>
        <dbReference type="ARBA" id="ARBA00008276"/>
    </source>
</evidence>
<keyword evidence="12" id="KW-0460">Magnesium</keyword>
<evidence type="ECO:0000256" key="20">
    <source>
        <dbReference type="ARBA" id="ARBA00049161"/>
    </source>
</evidence>
<evidence type="ECO:0000256" key="12">
    <source>
        <dbReference type="ARBA" id="ARBA00022842"/>
    </source>
</evidence>
<evidence type="ECO:0000259" key="23">
    <source>
        <dbReference type="Pfam" id="PF08245"/>
    </source>
</evidence>
<evidence type="ECO:0000256" key="6">
    <source>
        <dbReference type="ARBA" id="ARBA00013025"/>
    </source>
</evidence>
<comment type="catalytic activity">
    <reaction evidence="18">
        <text>10-formyltetrahydrofolyl-(gamma-L-Glu)(n) + L-glutamate + ATP = 10-formyltetrahydrofolyl-(gamma-L-Glu)(n+1) + ADP + phosphate + H(+)</text>
        <dbReference type="Rhea" id="RHEA:51904"/>
        <dbReference type="Rhea" id="RHEA-COMP:13088"/>
        <dbReference type="Rhea" id="RHEA-COMP:14300"/>
        <dbReference type="ChEBI" id="CHEBI:15378"/>
        <dbReference type="ChEBI" id="CHEBI:29985"/>
        <dbReference type="ChEBI" id="CHEBI:30616"/>
        <dbReference type="ChEBI" id="CHEBI:43474"/>
        <dbReference type="ChEBI" id="CHEBI:134413"/>
        <dbReference type="ChEBI" id="CHEBI:456216"/>
        <dbReference type="EC" id="6.3.2.17"/>
    </reaction>
</comment>
<evidence type="ECO:0000256" key="8">
    <source>
        <dbReference type="ARBA" id="ARBA00022598"/>
    </source>
</evidence>
<dbReference type="InterPro" id="IPR013221">
    <property type="entry name" value="Mur_ligase_cen"/>
</dbReference>